<accession>A0ABV6IYZ6</accession>
<dbReference type="CDD" id="cd02209">
    <property type="entry name" value="cupin_XRE_C"/>
    <property type="match status" value="1"/>
</dbReference>
<dbReference type="InterPro" id="IPR001387">
    <property type="entry name" value="Cro/C1-type_HTH"/>
</dbReference>
<reference evidence="3 4" key="1">
    <citation type="submission" date="2024-09" db="EMBL/GenBank/DDBJ databases">
        <authorList>
            <person name="Sun Q."/>
            <person name="Mori K."/>
        </authorList>
    </citation>
    <scope>NUCLEOTIDE SEQUENCE [LARGE SCALE GENOMIC DNA]</scope>
    <source>
        <strain evidence="3 4">CCM 7468</strain>
    </source>
</reference>
<evidence type="ECO:0000313" key="3">
    <source>
        <dbReference type="EMBL" id="MFC0388839.1"/>
    </source>
</evidence>
<dbReference type="Pfam" id="PF07883">
    <property type="entry name" value="Cupin_2"/>
    <property type="match status" value="1"/>
</dbReference>
<dbReference type="SMART" id="SM00530">
    <property type="entry name" value="HTH_XRE"/>
    <property type="match status" value="1"/>
</dbReference>
<dbReference type="InterPro" id="IPR013096">
    <property type="entry name" value="Cupin_2"/>
</dbReference>
<protein>
    <submittedName>
        <fullName evidence="3">Helix-turn-helix domain-containing protein</fullName>
    </submittedName>
</protein>
<dbReference type="InterPro" id="IPR014710">
    <property type="entry name" value="RmlC-like_jellyroll"/>
</dbReference>
<dbReference type="Proteomes" id="UP001589789">
    <property type="component" value="Unassembled WGS sequence"/>
</dbReference>
<sequence length="218" mass="23613">MHEVADLSPGRPSLGESVRAARQAQGLTLKEVSARSGLAVSTLSKVENGQMSLTYDKLLALSEGLRVNVAKLFEAPGAARRPVTARRSVSRVGEGQRVRTDWYDYLYQFADIARKRMIPILAELHARSLAEFGSLIRHTGEEYCHVLQGRVAVHTEFYAPDLLEPGDGIYLDSSMGHAYLNAGDGPARAVVVCSGIDPELDAALIALLSGRRRGASEP</sequence>
<dbReference type="CDD" id="cd00093">
    <property type="entry name" value="HTH_XRE"/>
    <property type="match status" value="1"/>
</dbReference>
<evidence type="ECO:0000313" key="4">
    <source>
        <dbReference type="Proteomes" id="UP001589789"/>
    </source>
</evidence>
<organism evidence="3 4">
    <name type="scientific">Muricoccus vinaceus</name>
    <dbReference type="NCBI Taxonomy" id="424704"/>
    <lineage>
        <taxon>Bacteria</taxon>
        <taxon>Pseudomonadati</taxon>
        <taxon>Pseudomonadota</taxon>
        <taxon>Alphaproteobacteria</taxon>
        <taxon>Acetobacterales</taxon>
        <taxon>Roseomonadaceae</taxon>
        <taxon>Muricoccus</taxon>
    </lineage>
</organism>
<dbReference type="InterPro" id="IPR011051">
    <property type="entry name" value="RmlC_Cupin_sf"/>
</dbReference>
<dbReference type="EMBL" id="JBHLVZ010000084">
    <property type="protein sequence ID" value="MFC0388839.1"/>
    <property type="molecule type" value="Genomic_DNA"/>
</dbReference>
<gene>
    <name evidence="3" type="ORF">ACFFIC_25310</name>
</gene>
<name>A0ABV6IYZ6_9PROT</name>
<evidence type="ECO:0000256" key="1">
    <source>
        <dbReference type="ARBA" id="ARBA00023125"/>
    </source>
</evidence>
<dbReference type="PANTHER" id="PTHR46797">
    <property type="entry name" value="HTH-TYPE TRANSCRIPTIONAL REGULATOR"/>
    <property type="match status" value="1"/>
</dbReference>
<dbReference type="PANTHER" id="PTHR46797:SF20">
    <property type="entry name" value="BLR4304 PROTEIN"/>
    <property type="match status" value="1"/>
</dbReference>
<dbReference type="InterPro" id="IPR010982">
    <property type="entry name" value="Lambda_DNA-bd_dom_sf"/>
</dbReference>
<comment type="caution">
    <text evidence="3">The sequence shown here is derived from an EMBL/GenBank/DDBJ whole genome shotgun (WGS) entry which is preliminary data.</text>
</comment>
<dbReference type="SUPFAM" id="SSF51182">
    <property type="entry name" value="RmlC-like cupins"/>
    <property type="match status" value="1"/>
</dbReference>
<dbReference type="Gene3D" id="1.10.260.40">
    <property type="entry name" value="lambda repressor-like DNA-binding domains"/>
    <property type="match status" value="1"/>
</dbReference>
<keyword evidence="1" id="KW-0238">DNA-binding</keyword>
<dbReference type="PROSITE" id="PS50943">
    <property type="entry name" value="HTH_CROC1"/>
    <property type="match status" value="1"/>
</dbReference>
<dbReference type="Pfam" id="PF01381">
    <property type="entry name" value="HTH_3"/>
    <property type="match status" value="1"/>
</dbReference>
<dbReference type="Gene3D" id="2.60.120.10">
    <property type="entry name" value="Jelly Rolls"/>
    <property type="match status" value="1"/>
</dbReference>
<evidence type="ECO:0000259" key="2">
    <source>
        <dbReference type="PROSITE" id="PS50943"/>
    </source>
</evidence>
<feature type="domain" description="HTH cro/C1-type" evidence="2">
    <location>
        <begin position="18"/>
        <end position="72"/>
    </location>
</feature>
<dbReference type="InterPro" id="IPR050807">
    <property type="entry name" value="TransReg_Diox_bact_type"/>
</dbReference>
<proteinExistence type="predicted"/>
<dbReference type="SUPFAM" id="SSF47413">
    <property type="entry name" value="lambda repressor-like DNA-binding domains"/>
    <property type="match status" value="1"/>
</dbReference>
<dbReference type="RefSeq" id="WP_377055615.1">
    <property type="nucleotide sequence ID" value="NZ_JBHLVZ010000084.1"/>
</dbReference>
<keyword evidence="4" id="KW-1185">Reference proteome</keyword>